<organism evidence="2 5">
    <name type="scientific">Cannabis sativa</name>
    <name type="common">Hemp</name>
    <name type="synonym">Marijuana</name>
    <dbReference type="NCBI Taxonomy" id="3483"/>
    <lineage>
        <taxon>Eukaryota</taxon>
        <taxon>Viridiplantae</taxon>
        <taxon>Streptophyta</taxon>
        <taxon>Embryophyta</taxon>
        <taxon>Tracheophyta</taxon>
        <taxon>Spermatophyta</taxon>
        <taxon>Magnoliopsida</taxon>
        <taxon>eudicotyledons</taxon>
        <taxon>Gunneridae</taxon>
        <taxon>Pentapetalae</taxon>
        <taxon>rosids</taxon>
        <taxon>fabids</taxon>
        <taxon>Rosales</taxon>
        <taxon>Cannabaceae</taxon>
        <taxon>Cannabis</taxon>
    </lineage>
</organism>
<name>A0A7J6F8P5_CANSA</name>
<accession>A0A7J6F8P5</accession>
<dbReference type="InterPro" id="IPR021899">
    <property type="entry name" value="DUF3511"/>
</dbReference>
<dbReference type="Proteomes" id="UP000525078">
    <property type="component" value="Unassembled WGS sequence"/>
</dbReference>
<proteinExistence type="predicted"/>
<dbReference type="EMBL" id="JAATIQ010000248">
    <property type="protein sequence ID" value="KAF4367072.1"/>
    <property type="molecule type" value="Genomic_DNA"/>
</dbReference>
<evidence type="ECO:0000313" key="3">
    <source>
        <dbReference type="EMBL" id="KAF4375717.1"/>
    </source>
</evidence>
<sequence length="78" mass="9230">MEDFNKLKIEKENKVSTIKKSKIISKKPSTSSVKPPNLADANLEFQKLKRLTTYKVYSTERKMKSSMKKSLKWLKHKW</sequence>
<dbReference type="PANTHER" id="PTHR33193">
    <property type="entry name" value="DOMAIN PROTEIN, PUTATIVE (DUF3511)-RELATED"/>
    <property type="match status" value="1"/>
</dbReference>
<evidence type="ECO:0000313" key="1">
    <source>
        <dbReference type="EMBL" id="KAF4348162.1"/>
    </source>
</evidence>
<dbReference type="EMBL" id="JAATIP010000089">
    <property type="protein sequence ID" value="KAF4375717.1"/>
    <property type="molecule type" value="Genomic_DNA"/>
</dbReference>
<evidence type="ECO:0000313" key="5">
    <source>
        <dbReference type="Proteomes" id="UP000583929"/>
    </source>
</evidence>
<keyword evidence="5" id="KW-1185">Reference proteome</keyword>
<dbReference type="EMBL" id="JAATIQ010000725">
    <property type="protein sequence ID" value="KAF4348162.1"/>
    <property type="molecule type" value="Genomic_DNA"/>
</dbReference>
<reference evidence="4 5" key="1">
    <citation type="journal article" date="2020" name="bioRxiv">
        <title>Sequence and annotation of 42 cannabis genomes reveals extensive copy number variation in cannabinoid synthesis and pathogen resistance genes.</title>
        <authorList>
            <person name="Mckernan K.J."/>
            <person name="Helbert Y."/>
            <person name="Kane L.T."/>
            <person name="Ebling H."/>
            <person name="Zhang L."/>
            <person name="Liu B."/>
            <person name="Eaton Z."/>
            <person name="Mclaughlin S."/>
            <person name="Kingan S."/>
            <person name="Baybayan P."/>
            <person name="Concepcion G."/>
            <person name="Jordan M."/>
            <person name="Riva A."/>
            <person name="Barbazuk W."/>
            <person name="Harkins T."/>
        </authorList>
    </citation>
    <scope>NUCLEOTIDE SEQUENCE [LARGE SCALE GENOMIC DNA]</scope>
    <source>
        <strain evidence="4 5">cv. Jamaican Lion 4</strain>
        <strain evidence="2">Father</strain>
        <strain evidence="3">Mother</strain>
        <tissue evidence="2">Leaf</tissue>
    </source>
</reference>
<dbReference type="Proteomes" id="UP000583929">
    <property type="component" value="Unassembled WGS sequence"/>
</dbReference>
<protein>
    <submittedName>
        <fullName evidence="2">Uncharacterized protein</fullName>
    </submittedName>
</protein>
<dbReference type="AlphaFoldDB" id="A0A7J6F8P5"/>
<dbReference type="Pfam" id="PF12023">
    <property type="entry name" value="DUF3511"/>
    <property type="match status" value="1"/>
</dbReference>
<comment type="caution">
    <text evidence="2">The sequence shown here is derived from an EMBL/GenBank/DDBJ whole genome shotgun (WGS) entry which is preliminary data.</text>
</comment>
<evidence type="ECO:0000313" key="4">
    <source>
        <dbReference type="Proteomes" id="UP000525078"/>
    </source>
</evidence>
<dbReference type="PANTHER" id="PTHR33193:SF71">
    <property type="entry name" value="OS02G0223700 PROTEIN"/>
    <property type="match status" value="1"/>
</dbReference>
<evidence type="ECO:0000313" key="2">
    <source>
        <dbReference type="EMBL" id="KAF4367072.1"/>
    </source>
</evidence>
<gene>
    <name evidence="3" type="ORF">F8388_014439</name>
    <name evidence="1" type="ORF">G4B88_002274</name>
    <name evidence="2" type="ORF">G4B88_016784</name>
</gene>